<dbReference type="Proteomes" id="UP000092460">
    <property type="component" value="Unassembled WGS sequence"/>
</dbReference>
<proteinExistence type="predicted"/>
<dbReference type="STRING" id="67801.A0A1B0BPB9"/>
<dbReference type="GO" id="GO:0003676">
    <property type="term" value="F:nucleic acid binding"/>
    <property type="evidence" value="ECO:0007669"/>
    <property type="project" value="InterPro"/>
</dbReference>
<name>A0A1B0BPB9_9MUSC</name>
<dbReference type="Gene3D" id="3.30.420.10">
    <property type="entry name" value="Ribonuclease H-like superfamily/Ribonuclease H"/>
    <property type="match status" value="1"/>
</dbReference>
<evidence type="ECO:0000313" key="2">
    <source>
        <dbReference type="Proteomes" id="UP000092460"/>
    </source>
</evidence>
<dbReference type="InterPro" id="IPR036397">
    <property type="entry name" value="RNaseH_sf"/>
</dbReference>
<organism evidence="1 2">
    <name type="scientific">Glossina palpalis gambiensis</name>
    <dbReference type="NCBI Taxonomy" id="67801"/>
    <lineage>
        <taxon>Eukaryota</taxon>
        <taxon>Metazoa</taxon>
        <taxon>Ecdysozoa</taxon>
        <taxon>Arthropoda</taxon>
        <taxon>Hexapoda</taxon>
        <taxon>Insecta</taxon>
        <taxon>Pterygota</taxon>
        <taxon>Neoptera</taxon>
        <taxon>Endopterygota</taxon>
        <taxon>Diptera</taxon>
        <taxon>Brachycera</taxon>
        <taxon>Muscomorpha</taxon>
        <taxon>Hippoboscoidea</taxon>
        <taxon>Glossinidae</taxon>
        <taxon>Glossina</taxon>
    </lineage>
</organism>
<dbReference type="VEuPathDB" id="VectorBase:GPPI036303"/>
<keyword evidence="2" id="KW-1185">Reference proteome</keyword>
<dbReference type="EnsemblMetazoa" id="GPPI036303-RA">
    <property type="protein sequence ID" value="GPPI036303-PA"/>
    <property type="gene ID" value="GPPI036303"/>
</dbReference>
<reference evidence="2" key="1">
    <citation type="submission" date="2015-01" db="EMBL/GenBank/DDBJ databases">
        <authorList>
            <person name="Aksoy S."/>
            <person name="Warren W."/>
            <person name="Wilson R.K."/>
        </authorList>
    </citation>
    <scope>NUCLEOTIDE SEQUENCE [LARGE SCALE GENOMIC DNA]</scope>
    <source>
        <strain evidence="2">IAEA</strain>
    </source>
</reference>
<sequence>MAAIGPSPSTSTSPIHSRICKLDYESMESITVLLRMCLHGNDRRGRVYRRRGERFAPCCISERVAYGNGTFMFSRGISMKANTEFVFIIEPGIDRPFQRYIKKIPEEHGAPFSRFIGENCIFMHEKAY</sequence>
<accession>A0A1B0BPB9</accession>
<evidence type="ECO:0000313" key="1">
    <source>
        <dbReference type="EnsemblMetazoa" id="GPPI036303-PA"/>
    </source>
</evidence>
<reference evidence="1" key="2">
    <citation type="submission" date="2020-05" db="UniProtKB">
        <authorList>
            <consortium name="EnsemblMetazoa"/>
        </authorList>
    </citation>
    <scope>IDENTIFICATION</scope>
    <source>
        <strain evidence="1">IAEA</strain>
    </source>
</reference>
<dbReference type="EMBL" id="JXJN01017879">
    <property type="status" value="NOT_ANNOTATED_CDS"/>
    <property type="molecule type" value="Genomic_DNA"/>
</dbReference>
<dbReference type="AlphaFoldDB" id="A0A1B0BPB9"/>
<protein>
    <submittedName>
        <fullName evidence="1">Uncharacterized protein</fullName>
    </submittedName>
</protein>